<dbReference type="Proteomes" id="UP000460412">
    <property type="component" value="Unassembled WGS sequence"/>
</dbReference>
<dbReference type="EMBL" id="WUQX01000001">
    <property type="protein sequence ID" value="MXP74998.1"/>
    <property type="molecule type" value="Genomic_DNA"/>
</dbReference>
<dbReference type="InterPro" id="IPR029063">
    <property type="entry name" value="SAM-dependent_MTases_sf"/>
</dbReference>
<organism evidence="1 2">
    <name type="scientific">Sporofaciens musculi</name>
    <dbReference type="NCBI Taxonomy" id="2681861"/>
    <lineage>
        <taxon>Bacteria</taxon>
        <taxon>Bacillati</taxon>
        <taxon>Bacillota</taxon>
        <taxon>Clostridia</taxon>
        <taxon>Lachnospirales</taxon>
        <taxon>Lachnospiraceae</taxon>
        <taxon>Sporofaciens</taxon>
    </lineage>
</organism>
<dbReference type="SUPFAM" id="SSF53335">
    <property type="entry name" value="S-adenosyl-L-methionine-dependent methyltransferases"/>
    <property type="match status" value="1"/>
</dbReference>
<sequence>MKYIGTIERDNELKGASQIVIYGAGKVGKEVLGFLKENGWLGRVSCFCDNDNRMWGSSVEGVLVVSLLEATGRYPQGTYLIASLCVRQMLESLLGYGIEDIHVIRES</sequence>
<accession>A0A7X3SI24</accession>
<evidence type="ECO:0000313" key="2">
    <source>
        <dbReference type="Proteomes" id="UP000460412"/>
    </source>
</evidence>
<comment type="caution">
    <text evidence="1">The sequence shown here is derived from an EMBL/GenBank/DDBJ whole genome shotgun (WGS) entry which is preliminary data.</text>
</comment>
<gene>
    <name evidence="1" type="ORF">GN277_06270</name>
</gene>
<evidence type="ECO:0000313" key="1">
    <source>
        <dbReference type="EMBL" id="MXP74998.1"/>
    </source>
</evidence>
<dbReference type="RefSeq" id="WP_159750315.1">
    <property type="nucleotide sequence ID" value="NZ_WUQX01000001.1"/>
</dbReference>
<dbReference type="AlphaFoldDB" id="A0A7X3SI24"/>
<name>A0A7X3SI24_9FIRM</name>
<protein>
    <submittedName>
        <fullName evidence="1">Uncharacterized protein</fullName>
    </submittedName>
</protein>
<reference evidence="1 2" key="1">
    <citation type="submission" date="2019-12" db="EMBL/GenBank/DDBJ databases">
        <title>Sporaefaciens musculi gen. nov., sp. nov., a novel bacterium isolated from the caecum of an obese mouse.</title>
        <authorList>
            <person name="Rasmussen T.S."/>
            <person name="Streidl T."/>
            <person name="Hitch T.C.A."/>
            <person name="Wortmann E."/>
            <person name="Deptula P."/>
            <person name="Hansen M."/>
            <person name="Nielsen D.S."/>
            <person name="Clavel T."/>
            <person name="Vogensen F.K."/>
        </authorList>
    </citation>
    <scope>NUCLEOTIDE SEQUENCE [LARGE SCALE GENOMIC DNA]</scope>
    <source>
        <strain evidence="1 2">WCA-9-b2</strain>
    </source>
</reference>
<proteinExistence type="predicted"/>
<keyword evidence="2" id="KW-1185">Reference proteome</keyword>
<dbReference type="Gene3D" id="3.40.50.720">
    <property type="entry name" value="NAD(P)-binding Rossmann-like Domain"/>
    <property type="match status" value="1"/>
</dbReference>